<sequence>MKFLCISISRRKKKEKSFNFLRLHPKQPVEPLVTPPATPLSFPARKRLHSSSPRAESVVSRFRERLELPSAFHETAVSQLDRAEILRPSSPHPLGGSGSGSSSGVGFEREEEGIHPFVRTLVYGVVQSSHGERYDEAECERRRIGGFRWIRSITDMMEDSKARSV</sequence>
<evidence type="ECO:0000256" key="1">
    <source>
        <dbReference type="SAM" id="MobiDB-lite"/>
    </source>
</evidence>
<evidence type="ECO:0000313" key="3">
    <source>
        <dbReference type="Proteomes" id="UP000596902"/>
    </source>
</evidence>
<dbReference type="RefSeq" id="XP_038789343.1">
    <property type="nucleotide sequence ID" value="XM_038928065.1"/>
</dbReference>
<proteinExistence type="predicted"/>
<reference evidence="2" key="1">
    <citation type="submission" date="2020-01" db="EMBL/GenBank/DDBJ databases">
        <authorList>
            <person name="Feng Z.H.Z."/>
        </authorList>
    </citation>
    <scope>NUCLEOTIDE SEQUENCE</scope>
    <source>
        <strain evidence="2">CBS107.38</strain>
    </source>
</reference>
<protein>
    <submittedName>
        <fullName evidence="2">Uncharacterized protein</fullName>
    </submittedName>
</protein>
<dbReference type="EMBL" id="JAAABM010000003">
    <property type="protein sequence ID" value="KAF7679270.1"/>
    <property type="molecule type" value="Genomic_DNA"/>
</dbReference>
<keyword evidence="3" id="KW-1185">Reference proteome</keyword>
<dbReference type="AlphaFoldDB" id="A0A8H7EHV3"/>
<evidence type="ECO:0000313" key="2">
    <source>
        <dbReference type="EMBL" id="KAF7679270.1"/>
    </source>
</evidence>
<comment type="caution">
    <text evidence="2">The sequence shown here is derived from an EMBL/GenBank/DDBJ whole genome shotgun (WGS) entry which is preliminary data.</text>
</comment>
<reference evidence="2" key="2">
    <citation type="submission" date="2020-08" db="EMBL/GenBank/DDBJ databases">
        <title>Draft Genome Sequence of Cumin Blight Pathogen Alternaria burnsii.</title>
        <authorList>
            <person name="Feng Z."/>
        </authorList>
    </citation>
    <scope>NUCLEOTIDE SEQUENCE</scope>
    <source>
        <strain evidence="2">CBS107.38</strain>
    </source>
</reference>
<dbReference type="Proteomes" id="UP000596902">
    <property type="component" value="Unassembled WGS sequence"/>
</dbReference>
<dbReference type="GeneID" id="62201243"/>
<accession>A0A8H7EHV3</accession>
<organism evidence="2 3">
    <name type="scientific">Alternaria burnsii</name>
    <dbReference type="NCBI Taxonomy" id="1187904"/>
    <lineage>
        <taxon>Eukaryota</taxon>
        <taxon>Fungi</taxon>
        <taxon>Dikarya</taxon>
        <taxon>Ascomycota</taxon>
        <taxon>Pezizomycotina</taxon>
        <taxon>Dothideomycetes</taxon>
        <taxon>Pleosporomycetidae</taxon>
        <taxon>Pleosporales</taxon>
        <taxon>Pleosporineae</taxon>
        <taxon>Pleosporaceae</taxon>
        <taxon>Alternaria</taxon>
        <taxon>Alternaria sect. Alternaria</taxon>
    </lineage>
</organism>
<feature type="region of interest" description="Disordered" evidence="1">
    <location>
        <begin position="83"/>
        <end position="109"/>
    </location>
</feature>
<gene>
    <name evidence="2" type="ORF">GT037_003018</name>
</gene>
<name>A0A8H7EHV3_9PLEO</name>